<evidence type="ECO:0000256" key="5">
    <source>
        <dbReference type="SAM" id="MobiDB-lite"/>
    </source>
</evidence>
<reference evidence="6" key="1">
    <citation type="journal article" date="2023" name="Mol. Phylogenet. Evol.">
        <title>Genome-scale phylogeny and comparative genomics of the fungal order Sordariales.</title>
        <authorList>
            <person name="Hensen N."/>
            <person name="Bonometti L."/>
            <person name="Westerberg I."/>
            <person name="Brannstrom I.O."/>
            <person name="Guillou S."/>
            <person name="Cros-Aarteil S."/>
            <person name="Calhoun S."/>
            <person name="Haridas S."/>
            <person name="Kuo A."/>
            <person name="Mondo S."/>
            <person name="Pangilinan J."/>
            <person name="Riley R."/>
            <person name="LaButti K."/>
            <person name="Andreopoulos B."/>
            <person name="Lipzen A."/>
            <person name="Chen C."/>
            <person name="Yan M."/>
            <person name="Daum C."/>
            <person name="Ng V."/>
            <person name="Clum A."/>
            <person name="Steindorff A."/>
            <person name="Ohm R.A."/>
            <person name="Martin F."/>
            <person name="Silar P."/>
            <person name="Natvig D.O."/>
            <person name="Lalanne C."/>
            <person name="Gautier V."/>
            <person name="Ament-Velasquez S.L."/>
            <person name="Kruys A."/>
            <person name="Hutchinson M.I."/>
            <person name="Powell A.J."/>
            <person name="Barry K."/>
            <person name="Miller A.N."/>
            <person name="Grigoriev I.V."/>
            <person name="Debuchy R."/>
            <person name="Gladieux P."/>
            <person name="Hiltunen Thoren M."/>
            <person name="Johannesson H."/>
        </authorList>
    </citation>
    <scope>NUCLEOTIDE SEQUENCE</scope>
    <source>
        <strain evidence="6">CBS 232.78</strain>
    </source>
</reference>
<gene>
    <name evidence="6" type="ORF">B0H63DRAFT_107989</name>
</gene>
<dbReference type="EMBL" id="JAULSW010000002">
    <property type="protein sequence ID" value="KAK3390185.1"/>
    <property type="molecule type" value="Genomic_DNA"/>
</dbReference>
<dbReference type="PANTHER" id="PTHR24123:SF33">
    <property type="entry name" value="PROTEIN HOS4"/>
    <property type="match status" value="1"/>
</dbReference>
<evidence type="ECO:0000256" key="4">
    <source>
        <dbReference type="SAM" id="Coils"/>
    </source>
</evidence>
<dbReference type="Gene3D" id="1.25.40.20">
    <property type="entry name" value="Ankyrin repeat-containing domain"/>
    <property type="match status" value="5"/>
</dbReference>
<dbReference type="SMART" id="SM00248">
    <property type="entry name" value="ANK"/>
    <property type="match status" value="13"/>
</dbReference>
<dbReference type="PANTHER" id="PTHR24123">
    <property type="entry name" value="ANKYRIN REPEAT-CONTAINING"/>
    <property type="match status" value="1"/>
</dbReference>
<keyword evidence="7" id="KW-1185">Reference proteome</keyword>
<evidence type="ECO:0000313" key="6">
    <source>
        <dbReference type="EMBL" id="KAK3390185.1"/>
    </source>
</evidence>
<evidence type="ECO:0000256" key="2">
    <source>
        <dbReference type="ARBA" id="ARBA00023043"/>
    </source>
</evidence>
<dbReference type="InterPro" id="IPR051165">
    <property type="entry name" value="Multifunctional_ANK_Repeat"/>
</dbReference>
<proteinExistence type="predicted"/>
<keyword evidence="2 3" id="KW-0040">ANK repeat</keyword>
<dbReference type="Proteomes" id="UP001285441">
    <property type="component" value="Unassembled WGS sequence"/>
</dbReference>
<organism evidence="6 7">
    <name type="scientific">Podospora didyma</name>
    <dbReference type="NCBI Taxonomy" id="330526"/>
    <lineage>
        <taxon>Eukaryota</taxon>
        <taxon>Fungi</taxon>
        <taxon>Dikarya</taxon>
        <taxon>Ascomycota</taxon>
        <taxon>Pezizomycotina</taxon>
        <taxon>Sordariomycetes</taxon>
        <taxon>Sordariomycetidae</taxon>
        <taxon>Sordariales</taxon>
        <taxon>Podosporaceae</taxon>
        <taxon>Podospora</taxon>
    </lineage>
</organism>
<protein>
    <recommendedName>
        <fullName evidence="8">Ankyrin repeat containing protein</fullName>
    </recommendedName>
</protein>
<dbReference type="PROSITE" id="PS50088">
    <property type="entry name" value="ANK_REPEAT"/>
    <property type="match status" value="1"/>
</dbReference>
<dbReference type="InterPro" id="IPR002110">
    <property type="entry name" value="Ankyrin_rpt"/>
</dbReference>
<evidence type="ECO:0000313" key="7">
    <source>
        <dbReference type="Proteomes" id="UP001285441"/>
    </source>
</evidence>
<comment type="caution">
    <text evidence="6">The sequence shown here is derived from an EMBL/GenBank/DDBJ whole genome shotgun (WGS) entry which is preliminary data.</text>
</comment>
<dbReference type="Pfam" id="PF12796">
    <property type="entry name" value="Ank_2"/>
    <property type="match status" value="1"/>
</dbReference>
<evidence type="ECO:0008006" key="8">
    <source>
        <dbReference type="Google" id="ProtNLM"/>
    </source>
</evidence>
<sequence>MASSPMSRGDPRQARLEQLARAWGVSSPAPLVLPNPSHPPSFRGPNDDFYAEDLLKRQRLAASQDKSSQGGIKRAFSSNNNKKAWEPKEIGDALEAHINKLGAPGVAEALIDKLRQAGGNLNVASIKNRTSLITRKKSTESTERSRILQTAVENRQIDMVSLLVHHADPHNLDAALPAAIRTRDVAMVRLLVQRGASASQTQDGQDAFRQACITGGHADIVGLILQSEGRPTPGWLCMCMVDAARIGCVETVLRLSRSQADGEYQKADALRTAISQCRVDVALAILTGLKPPISGGHGLAESFTKLFEHPTIGPNEKMTLTEALLCAGAEGDAVSDALYKACDAGFYEMVDLLVSYGASVEFQNAVMVRDAISRGNSGLVQILLNEKSTFSPTYASECVKHIPKAIAPEERHAILSLLLRKGAVGTPLNDALVDSVQMNDLQSVELLVTPFFPGRTPTTTPDTQAPSRRMVYDRHHMAAVDYNNGVALDIAIRKANLPMIKQLLVGKPSSQTLQHVFPLVIGLPTADRYHVTELFLSAGVTGPCVAAALQRAIEAVPPHRDERLISLLLRHNPDVNYNDGAGILAAVTLQDLPLLEQLLSKRPSPQTTAAAMAKVMAVTNPTIRFNMTRLLIAAGAGLEGTGISEALKQLLGVNPIDMHLLGLLVEQGRGDANFDHGAPVVRAIENHHDPVVLDVVLQHGKAGPEALSRGLDALFKLPTDPAKVAKINSILRRTQQKDLIDNGLMKEVELLLKEPLDRRPLAVVQSLLSVGADVNFNNAKALCSAVEATETRLVDLLLSAKPVHTSLAQALSKAMTKVADPKERLILTKQLIDARVPNSETKRALKFAIVNYPSDLPLIGLLAGHADSTDGEALKVAIQYEHVEIANLVLGKTPKKYSASVLESAFQQAMAVNDRVKRLSFSSALLQSGVSGPVVSNALLTAASDGDIDLGAVLVSSGASVEHQEGQAVIEACGAGAPDVLGMLLTSEVEVNKRTLEKGFQAATQVGNLDKRAEVFRLLLEKGVTGDVVDAQLVSAAKFGDEGEPLVRLLLDFGACVDYNSGEAIWNSTRSAMLGSLKMMLGLDGAGTNQKRPSAATMLRALKASRKLSRDPRYQVIEWLFEAGLPPSEEIDIALNRAVKDEPDLRLVQLLLRHGASPLANACETLTDASQLLLVDILAVLLESEIPERDVSWAFRQAFTPETATTWLSEQGFQVAKMLLDKGAQGESLTMALSFAIDSYGSENDSVARQFCCLLLRAKVDVNFQQGLVLQKAAKIADSELIHQVLEQRPNSLAVSMAFPYIFDSDLLEDETLQLMLMFTEYHHGEERLDTLFAHPQSEPVVFRALDKFPRSVRILEALLDAGFYHDQATSIRVLDDLEENETVTLLFWALLQPQKRISSNVILLLIERHANPNFESPVSKMTPLMLAIQSRRQDLVKQLLLEGADVNVEDITGNTAMTMASKIGGDVGTLIMKMILEADPSINDGSLHNSARELNLDALRILVRCGHDVDYPSTLHDGRSALGELCLNAAKEGPISPAKEKLMEKVMSFLIDSGTDLTLQSDGKTVLLLALHSADPVPTTRALLKVGLWKQVNQKYNHYKAGNYTYSPSQYVAQLFPDSEVKSELITLLKANRAIDVFYANEGPQPEGAVNLPEELLEAERKRRALEERIAIENQEHERSIQRTKELAQVHNQVFLTRAELEDARARRQLEQDLSGARARQAIEEEGFAAAFHRKKAEREASLLHEQRLTEAGLSRNRLIADSQLEIDNSRRQKAIEWEKQHANLQLTNAKQLSAVRIEERQAVERFDAASDARTIKRMTEHKKLVDSQGALATKLANGGVDQRRQIGYITGELD</sequence>
<evidence type="ECO:0000256" key="1">
    <source>
        <dbReference type="ARBA" id="ARBA00022737"/>
    </source>
</evidence>
<reference evidence="6" key="2">
    <citation type="submission" date="2023-06" db="EMBL/GenBank/DDBJ databases">
        <authorList>
            <consortium name="Lawrence Berkeley National Laboratory"/>
            <person name="Haridas S."/>
            <person name="Hensen N."/>
            <person name="Bonometti L."/>
            <person name="Westerberg I."/>
            <person name="Brannstrom I.O."/>
            <person name="Guillou S."/>
            <person name="Cros-Aarteil S."/>
            <person name="Calhoun S."/>
            <person name="Kuo A."/>
            <person name="Mondo S."/>
            <person name="Pangilinan J."/>
            <person name="Riley R."/>
            <person name="LaButti K."/>
            <person name="Andreopoulos B."/>
            <person name="Lipzen A."/>
            <person name="Chen C."/>
            <person name="Yanf M."/>
            <person name="Daum C."/>
            <person name="Ng V."/>
            <person name="Clum A."/>
            <person name="Steindorff A."/>
            <person name="Ohm R."/>
            <person name="Martin F."/>
            <person name="Silar P."/>
            <person name="Natvig D."/>
            <person name="Lalanne C."/>
            <person name="Gautier V."/>
            <person name="Ament-velasquez S.L."/>
            <person name="Kruys A."/>
            <person name="Hutchinson M.I."/>
            <person name="Powell A.J."/>
            <person name="Barry K."/>
            <person name="Miller A.N."/>
            <person name="Grigoriev I.V."/>
            <person name="Debuchy R."/>
            <person name="Gladieux P."/>
            <person name="Thoren M.H."/>
            <person name="Johannesson H."/>
        </authorList>
    </citation>
    <scope>NUCLEOTIDE SEQUENCE</scope>
    <source>
        <strain evidence="6">CBS 232.78</strain>
    </source>
</reference>
<dbReference type="SUPFAM" id="SSF48403">
    <property type="entry name" value="Ankyrin repeat"/>
    <property type="match status" value="4"/>
</dbReference>
<feature type="coiled-coil region" evidence="4">
    <location>
        <begin position="1650"/>
        <end position="1684"/>
    </location>
</feature>
<evidence type="ECO:0000256" key="3">
    <source>
        <dbReference type="PROSITE-ProRule" id="PRU00023"/>
    </source>
</evidence>
<dbReference type="InterPro" id="IPR036770">
    <property type="entry name" value="Ankyrin_rpt-contain_sf"/>
</dbReference>
<keyword evidence="4" id="KW-0175">Coiled coil</keyword>
<name>A0AAE0NYX8_9PEZI</name>
<accession>A0AAE0NYX8</accession>
<dbReference type="PROSITE" id="PS50297">
    <property type="entry name" value="ANK_REP_REGION"/>
    <property type="match status" value="1"/>
</dbReference>
<feature type="region of interest" description="Disordered" evidence="5">
    <location>
        <begin position="1"/>
        <end position="48"/>
    </location>
</feature>
<keyword evidence="1" id="KW-0677">Repeat</keyword>
<feature type="repeat" description="ANK" evidence="3">
    <location>
        <begin position="1420"/>
        <end position="1452"/>
    </location>
</feature>